<keyword evidence="2" id="KW-1185">Reference proteome</keyword>
<protein>
    <submittedName>
        <fullName evidence="1">Putative pentatricopeptide repeat-containing protein</fullName>
    </submittedName>
</protein>
<dbReference type="Proteomes" id="UP000594342">
    <property type="component" value="Unassembled WGS sequence"/>
</dbReference>
<gene>
    <name evidence="1" type="ORF">YASMINEVIRUS_908</name>
</gene>
<sequence>MEYLRHLGKIDSMGERRESQFKHEHHFDTQVVPILLKKCGATTVTETLLVRAQINRVMCRNIANAGLLKKLDLYGEFLDDVEKFNTTIDAVVKGESVCKCLDEFNKTYSNMTKYSENVTKND</sequence>
<proteinExistence type="predicted"/>
<reference evidence="1 2" key="1">
    <citation type="submission" date="2018-10" db="EMBL/GenBank/DDBJ databases">
        <authorList>
            <consortium name="IHU Genomes"/>
        </authorList>
    </citation>
    <scope>NUCLEOTIDE SEQUENCE [LARGE SCALE GENOMIC DNA]</scope>
    <source>
        <strain evidence="1 2">A1</strain>
    </source>
</reference>
<name>A0A5K0U9I5_9VIRU</name>
<accession>A0A5K0U9I5</accession>
<comment type="caution">
    <text evidence="1">The sequence shown here is derived from an EMBL/GenBank/DDBJ whole genome shotgun (WGS) entry which is preliminary data.</text>
</comment>
<organism evidence="1 2">
    <name type="scientific">Yasminevirus sp. GU-2018</name>
    <dbReference type="NCBI Taxonomy" id="2420051"/>
    <lineage>
        <taxon>Viruses</taxon>
        <taxon>Varidnaviria</taxon>
        <taxon>Bamfordvirae</taxon>
        <taxon>Nucleocytoviricota</taxon>
        <taxon>Megaviricetes</taxon>
        <taxon>Imitervirales</taxon>
        <taxon>Mimiviridae</taxon>
        <taxon>Klosneuvirinae</taxon>
        <taxon>Yasminevirus</taxon>
        <taxon>Yasminevirus saudimassiliense</taxon>
    </lineage>
</organism>
<evidence type="ECO:0000313" key="2">
    <source>
        <dbReference type="Proteomes" id="UP000594342"/>
    </source>
</evidence>
<evidence type="ECO:0000313" key="1">
    <source>
        <dbReference type="EMBL" id="VBB18445.1"/>
    </source>
</evidence>
<dbReference type="EMBL" id="UPSH01000001">
    <property type="protein sequence ID" value="VBB18445.1"/>
    <property type="molecule type" value="Genomic_DNA"/>
</dbReference>